<reference evidence="2 3" key="1">
    <citation type="submission" date="2019-08" db="EMBL/GenBank/DDBJ databases">
        <title>Deep-cultivation of Planctomycetes and their phenomic and genomic characterization uncovers novel biology.</title>
        <authorList>
            <person name="Wiegand S."/>
            <person name="Jogler M."/>
            <person name="Boedeker C."/>
            <person name="Pinto D."/>
            <person name="Vollmers J."/>
            <person name="Rivas-Marin E."/>
            <person name="Kohn T."/>
            <person name="Peeters S.H."/>
            <person name="Heuer A."/>
            <person name="Rast P."/>
            <person name="Oberbeckmann S."/>
            <person name="Bunk B."/>
            <person name="Jeske O."/>
            <person name="Meyerdierks A."/>
            <person name="Storesund J.E."/>
            <person name="Kallscheuer N."/>
            <person name="Luecker S."/>
            <person name="Lage O.M."/>
            <person name="Pohl T."/>
            <person name="Merkel B.J."/>
            <person name="Hornburger P."/>
            <person name="Mueller R.-W."/>
            <person name="Bruemmer F."/>
            <person name="Labrenz M."/>
            <person name="Spormann A.M."/>
            <person name="Op den Camp H."/>
            <person name="Overmann J."/>
            <person name="Amann R."/>
            <person name="Jetten M.S.M."/>
            <person name="Mascher T."/>
            <person name="Medema M.H."/>
            <person name="Devos D.P."/>
            <person name="Kaster A.-K."/>
            <person name="Ovreas L."/>
            <person name="Rohde M."/>
            <person name="Galperin M.Y."/>
            <person name="Jogler C."/>
        </authorList>
    </citation>
    <scope>NUCLEOTIDE SEQUENCE [LARGE SCALE GENOMIC DNA]</scope>
    <source>
        <strain evidence="2 3">OJF2</strain>
        <plasmid evidence="3">pojf2_2</plasmid>
    </source>
</reference>
<dbReference type="Proteomes" id="UP000324233">
    <property type="component" value="Plasmid pOJF2_2"/>
</dbReference>
<feature type="compositionally biased region" description="Basic residues" evidence="1">
    <location>
        <begin position="95"/>
        <end position="110"/>
    </location>
</feature>
<gene>
    <name evidence="2" type="ORF">OJF2_79350</name>
</gene>
<sequence>MPVSRLEQWARGLIKAAVTFDHRMAILRFLEGNQPPPTFGVGNWQPDEATHGPRIVIPGADVRPRPSHEVGDDCGGPGDDSDRIVVPMADERYLKRATRATKTRGPKRRTPVMPDDPRILTGEPIAEVIDEPPPAHPAPVAARPRPASSPDGRRS</sequence>
<evidence type="ECO:0000313" key="2">
    <source>
        <dbReference type="EMBL" id="QEH39320.1"/>
    </source>
</evidence>
<protein>
    <submittedName>
        <fullName evidence="2">Uncharacterized protein</fullName>
    </submittedName>
</protein>
<dbReference type="AlphaFoldDB" id="A0A5B9WHS9"/>
<evidence type="ECO:0000313" key="3">
    <source>
        <dbReference type="Proteomes" id="UP000324233"/>
    </source>
</evidence>
<feature type="region of interest" description="Disordered" evidence="1">
    <location>
        <begin position="57"/>
        <end position="155"/>
    </location>
</feature>
<organism evidence="2 3">
    <name type="scientific">Aquisphaera giovannonii</name>
    <dbReference type="NCBI Taxonomy" id="406548"/>
    <lineage>
        <taxon>Bacteria</taxon>
        <taxon>Pseudomonadati</taxon>
        <taxon>Planctomycetota</taxon>
        <taxon>Planctomycetia</taxon>
        <taxon>Isosphaerales</taxon>
        <taxon>Isosphaeraceae</taxon>
        <taxon>Aquisphaera</taxon>
    </lineage>
</organism>
<dbReference type="EMBL" id="CP042999">
    <property type="protein sequence ID" value="QEH39320.1"/>
    <property type="molecule type" value="Genomic_DNA"/>
</dbReference>
<evidence type="ECO:0000256" key="1">
    <source>
        <dbReference type="SAM" id="MobiDB-lite"/>
    </source>
</evidence>
<keyword evidence="3" id="KW-1185">Reference proteome</keyword>
<accession>A0A5B9WHS9</accession>
<feature type="compositionally biased region" description="Basic and acidic residues" evidence="1">
    <location>
        <begin position="62"/>
        <end position="71"/>
    </location>
</feature>
<name>A0A5B9WHS9_9BACT</name>
<dbReference type="KEGG" id="agv:OJF2_79350"/>
<keyword evidence="2" id="KW-0614">Plasmid</keyword>
<proteinExistence type="predicted"/>
<feature type="compositionally biased region" description="Low complexity" evidence="1">
    <location>
        <begin position="138"/>
        <end position="155"/>
    </location>
</feature>
<geneLocation type="plasmid" evidence="3">
    <name>pojf2_2</name>
</geneLocation>